<dbReference type="EMBL" id="FOZG01000002">
    <property type="protein sequence ID" value="SFR98494.1"/>
    <property type="molecule type" value="Genomic_DNA"/>
</dbReference>
<feature type="region of interest" description="Disordered" evidence="1">
    <location>
        <begin position="1"/>
        <end position="40"/>
    </location>
</feature>
<accession>A0A1I6L4Y6</accession>
<evidence type="ECO:0000256" key="1">
    <source>
        <dbReference type="SAM" id="MobiDB-lite"/>
    </source>
</evidence>
<dbReference type="STRING" id="1166337.SAMN05192580_2294"/>
<dbReference type="Gene3D" id="3.30.10.10">
    <property type="entry name" value="Trypsin Inhibitor V, subunit A"/>
    <property type="match status" value="1"/>
</dbReference>
<dbReference type="Pfam" id="PF11720">
    <property type="entry name" value="Inhibitor_I78"/>
    <property type="match status" value="1"/>
</dbReference>
<dbReference type="Proteomes" id="UP000198824">
    <property type="component" value="Unassembled WGS sequence"/>
</dbReference>
<name>A0A1I6L4Y6_9SPHN</name>
<evidence type="ECO:0000313" key="2">
    <source>
        <dbReference type="EMBL" id="SFR98494.1"/>
    </source>
</evidence>
<organism evidence="2 3">
    <name type="scientific">Sphingomonas jatrophae</name>
    <dbReference type="NCBI Taxonomy" id="1166337"/>
    <lineage>
        <taxon>Bacteria</taxon>
        <taxon>Pseudomonadati</taxon>
        <taxon>Pseudomonadota</taxon>
        <taxon>Alphaproteobacteria</taxon>
        <taxon>Sphingomonadales</taxon>
        <taxon>Sphingomonadaceae</taxon>
        <taxon>Sphingomonas</taxon>
    </lineage>
</organism>
<protein>
    <submittedName>
        <fullName evidence="2">Peptidase inhibitor I78 family protein</fullName>
    </submittedName>
</protein>
<dbReference type="AlphaFoldDB" id="A0A1I6L4Y6"/>
<dbReference type="InterPro" id="IPR021719">
    <property type="entry name" value="Prot_inh_I78"/>
</dbReference>
<sequence>MLASGLTPLLTGACSPAPRPSPPPSPADAAASRPETAPVPATCKVEPLAGLIGGVVDAGSIEGARRRSGAATVRVVRPGQMVTQDYREDRLNLTVDGSGRLVKAACG</sequence>
<gene>
    <name evidence="2" type="ORF">SAMN05192580_2294</name>
</gene>
<keyword evidence="3" id="KW-1185">Reference proteome</keyword>
<proteinExistence type="predicted"/>
<feature type="compositionally biased region" description="Pro residues" evidence="1">
    <location>
        <begin position="17"/>
        <end position="26"/>
    </location>
</feature>
<reference evidence="2 3" key="1">
    <citation type="submission" date="2016-10" db="EMBL/GenBank/DDBJ databases">
        <authorList>
            <person name="de Groot N.N."/>
        </authorList>
    </citation>
    <scope>NUCLEOTIDE SEQUENCE [LARGE SCALE GENOMIC DNA]</scope>
    <source>
        <strain evidence="2 3">S5-249</strain>
    </source>
</reference>
<evidence type="ECO:0000313" key="3">
    <source>
        <dbReference type="Proteomes" id="UP000198824"/>
    </source>
</evidence>
<dbReference type="OrthoDB" id="8724542at2"/>